<reference evidence="4 5" key="6">
    <citation type="submission" date="2025-04" db="UniProtKB">
        <authorList>
            <consortium name="RefSeq"/>
        </authorList>
    </citation>
    <scope>IDENTIFICATION</scope>
    <source>
        <strain evidence="4 5">Tuebingen</strain>
    </source>
</reference>
<reference evidence="4" key="1">
    <citation type="journal article" date="2012" name="Dev. Genes Evol.">
        <title>Identification and expression of a novel member of Ly-6 superfamily in zebrafish Denio rerio.</title>
        <authorList>
            <person name="Ji D."/>
            <person name="Liu P."/>
            <person name="Wang F."/>
            <person name="Zhang S."/>
            <person name="Li H."/>
        </authorList>
    </citation>
    <scope>NUCLEOTIDE SEQUENCE</scope>
    <source>
        <strain evidence="4">Tuebingen</strain>
    </source>
</reference>
<reference evidence="2" key="5">
    <citation type="submission" date="2018-04" db="UniProtKB">
        <authorList>
            <consortium name="Ensembl"/>
        </authorList>
    </citation>
    <scope>IDENTIFICATION</scope>
    <source>
        <strain evidence="2">Tuebingen</strain>
    </source>
</reference>
<dbReference type="Proteomes" id="UP000000437">
    <property type="component" value="Chromosome 1"/>
</dbReference>
<dbReference type="InterPro" id="IPR045860">
    <property type="entry name" value="Snake_toxin-like_sf"/>
</dbReference>
<reference evidence="4" key="3">
    <citation type="journal article" date="2014" name="Biol. Reprod.">
        <title>Gonad differentiation in zebrafish is regulated by the canonical Wnt signaling pathway.</title>
        <authorList>
            <person name="Sreenivasan R."/>
            <person name="Jiang J."/>
            <person name="Wang X."/>
            <person name="Bartfai R."/>
            <person name="Kwan H.Y."/>
            <person name="Christoffels A."/>
            <person name="Orban L."/>
        </authorList>
    </citation>
    <scope>NUCLEOTIDE SEQUENCE</scope>
    <source>
        <strain evidence="4">Tuebingen</strain>
    </source>
</reference>
<dbReference type="RefSeq" id="XP_021332487.1">
    <property type="nucleotide sequence ID" value="XM_021476812.2"/>
</dbReference>
<dbReference type="OrthoDB" id="6148423at2759"/>
<evidence type="ECO:0000313" key="6">
    <source>
        <dbReference type="ZFIN" id="ZDB-GENE-090313-404"/>
    </source>
</evidence>
<keyword evidence="1 4" id="KW-0732">Signal</keyword>
<keyword evidence="3" id="KW-1185">Reference proteome</keyword>
<dbReference type="RefSeq" id="NP_001313481.1">
    <property type="nucleotide sequence ID" value="NM_001326552.1"/>
</dbReference>
<evidence type="ECO:0000313" key="5">
    <source>
        <dbReference type="RefSeq" id="XP_021332487.1"/>
    </source>
</evidence>
<reference evidence="4" key="4">
    <citation type="journal article" date="2016" name="BMC Genomics">
        <title>Gene evolution and gene expression after whole genome duplication in fish: the PhyloFish database.</title>
        <authorList>
            <person name="Pasquier J."/>
            <person name="Cabau C."/>
            <person name="Nguyen T."/>
            <person name="Jouanno E."/>
            <person name="Severac D."/>
            <person name="Braasch I."/>
            <person name="Journot L."/>
            <person name="Pontarotti P."/>
            <person name="Klopp C."/>
            <person name="Postlethwait J.H."/>
            <person name="Guiguen Y."/>
            <person name="Bobe J."/>
        </authorList>
    </citation>
    <scope>NUCLEOTIDE SEQUENCE</scope>
    <source>
        <strain evidence="4">Tuebingen</strain>
    </source>
</reference>
<dbReference type="Ensembl" id="ENSDART00000184496.1">
    <property type="protein sequence ID" value="ENSDARP00000157361.1"/>
    <property type="gene ID" value="ENSDARG00000094465.2"/>
</dbReference>
<dbReference type="CDD" id="cd23611">
    <property type="entry name" value="TFP_LU_ECD_THFP5"/>
    <property type="match status" value="1"/>
</dbReference>
<dbReference type="SMR" id="A0A8M1P827"/>
<reference evidence="2 3" key="2">
    <citation type="journal article" date="2013" name="Nature">
        <title>The zebrafish reference genome sequence and its relationship to the human genome.</title>
        <authorList>
            <consortium name="Genome Reference Consortium Zebrafish"/>
            <person name="Howe K."/>
            <person name="Clark M.D."/>
            <person name="Torroja C.F."/>
            <person name="Torrance J."/>
            <person name="Berthelot C."/>
            <person name="Muffato M."/>
            <person name="Collins J.E."/>
            <person name="Humphray S."/>
            <person name="McLaren K."/>
            <person name="Matthews L."/>
            <person name="McLaren S."/>
            <person name="Sealy I."/>
            <person name="Caccamo M."/>
            <person name="Churcher C."/>
            <person name="Scott C."/>
            <person name="Barrett J.C."/>
            <person name="Koch R."/>
            <person name="Rauch G.J."/>
            <person name="White S."/>
            <person name="Chow W."/>
            <person name="Kilian B."/>
            <person name="Quintais L.T."/>
            <person name="Guerra-Assuncao J.A."/>
            <person name="Zhou Y."/>
            <person name="Gu Y."/>
            <person name="Yen J."/>
            <person name="Vogel J.H."/>
            <person name="Eyre T."/>
            <person name="Redmond S."/>
            <person name="Banerjee R."/>
            <person name="Chi J."/>
            <person name="Fu B."/>
            <person name="Langley E."/>
            <person name="Maguire S.F."/>
            <person name="Laird G.K."/>
            <person name="Lloyd D."/>
            <person name="Kenyon E."/>
            <person name="Donaldson S."/>
            <person name="Sehra H."/>
            <person name="Almeida-King J."/>
            <person name="Loveland J."/>
            <person name="Trevanion S."/>
            <person name="Jones M."/>
            <person name="Quail M."/>
            <person name="Willey D."/>
            <person name="Hunt A."/>
            <person name="Burton J."/>
            <person name="Sims S."/>
            <person name="McLay K."/>
            <person name="Plumb B."/>
            <person name="Davis J."/>
            <person name="Clee C."/>
            <person name="Oliver K."/>
            <person name="Clark R."/>
            <person name="Riddle C."/>
            <person name="Elliot D."/>
            <person name="Eliott D."/>
            <person name="Threadgold G."/>
            <person name="Harden G."/>
            <person name="Ware D."/>
            <person name="Begum S."/>
            <person name="Mortimore B."/>
            <person name="Mortimer B."/>
            <person name="Kerry G."/>
            <person name="Heath P."/>
            <person name="Phillimore B."/>
            <person name="Tracey A."/>
            <person name="Corby N."/>
            <person name="Dunn M."/>
            <person name="Johnson C."/>
            <person name="Wood J."/>
            <person name="Clark S."/>
            <person name="Pelan S."/>
            <person name="Griffiths G."/>
            <person name="Smith M."/>
            <person name="Glithero R."/>
            <person name="Howden P."/>
            <person name="Barker N."/>
            <person name="Lloyd C."/>
            <person name="Stevens C."/>
            <person name="Harley J."/>
            <person name="Holt K."/>
            <person name="Panagiotidis G."/>
            <person name="Lovell J."/>
            <person name="Beasley H."/>
            <person name="Henderson C."/>
            <person name="Gordon D."/>
            <person name="Auger K."/>
            <person name="Wright D."/>
            <person name="Collins J."/>
            <person name="Raisen C."/>
            <person name="Dyer L."/>
            <person name="Leung K."/>
            <person name="Robertson L."/>
            <person name="Ambridge K."/>
            <person name="Leongamornlert D."/>
            <person name="McGuire S."/>
            <person name="Gilderthorp R."/>
            <person name="Griffiths C."/>
            <person name="Manthravadi D."/>
            <person name="Nichol S."/>
            <person name="Barker G."/>
            <person name="Whitehead S."/>
            <person name="Kay M."/>
            <person name="Brown J."/>
            <person name="Murnane C."/>
            <person name="Gray E."/>
            <person name="Humphries M."/>
            <person name="Sycamore N."/>
            <person name="Barker D."/>
            <person name="Saunders D."/>
            <person name="Wallis J."/>
            <person name="Babbage A."/>
            <person name="Hammond S."/>
            <person name="Mashreghi-Mohammadi M."/>
            <person name="Barr L."/>
            <person name="Martin S."/>
            <person name="Wray P."/>
            <person name="Ellington A."/>
            <person name="Matthews N."/>
            <person name="Ellwood M."/>
            <person name="Woodmansey R."/>
            <person name="Clark G."/>
            <person name="Cooper J."/>
            <person name="Cooper J."/>
            <person name="Tromans A."/>
            <person name="Grafham D."/>
            <person name="Skuce C."/>
            <person name="Pandian R."/>
            <person name="Andrews R."/>
            <person name="Harrison E."/>
            <person name="Kimberley A."/>
            <person name="Garnett J."/>
            <person name="Fosker N."/>
            <person name="Hall R."/>
            <person name="Garner P."/>
            <person name="Kelly D."/>
            <person name="Bird C."/>
            <person name="Palmer S."/>
            <person name="Gehring I."/>
            <person name="Berger A."/>
            <person name="Dooley C.M."/>
            <person name="Ersan-Urun Z."/>
            <person name="Eser C."/>
            <person name="Geiger H."/>
            <person name="Geisler M."/>
            <person name="Karotki L."/>
            <person name="Kirn A."/>
            <person name="Konantz J."/>
            <person name="Konantz M."/>
            <person name="Oberlander M."/>
            <person name="Rudolph-Geiger S."/>
            <person name="Teucke M."/>
            <person name="Lanz C."/>
            <person name="Raddatz G."/>
            <person name="Osoegawa K."/>
            <person name="Zhu B."/>
            <person name="Rapp A."/>
            <person name="Widaa S."/>
            <person name="Langford C."/>
            <person name="Yang F."/>
            <person name="Schuster S.C."/>
            <person name="Carter N.P."/>
            <person name="Harrow J."/>
            <person name="Ning Z."/>
            <person name="Herrero J."/>
            <person name="Searle S.M."/>
            <person name="Enright A."/>
            <person name="Geisler R."/>
            <person name="Plasterk R.H."/>
            <person name="Lee C."/>
            <person name="Westerfield M."/>
            <person name="de Jong P.J."/>
            <person name="Zon L.I."/>
            <person name="Postlethwait J.H."/>
            <person name="Nusslein-Volhard C."/>
            <person name="Hubbard T.J."/>
            <person name="Roest Crollius H."/>
            <person name="Rogers J."/>
            <person name="Stemple D.L."/>
        </authorList>
    </citation>
    <scope>NUCLEOTIDE SEQUENCE [LARGE SCALE GENOMIC DNA]</scope>
    <source>
        <strain evidence="2">Tuebingen</strain>
    </source>
</reference>
<dbReference type="Bgee" id="ENSDARG00000094465">
    <property type="expression patterns" value="Expressed in testis and 6 other cell types or tissues"/>
</dbReference>
<dbReference type="EMBL" id="CR812943">
    <property type="status" value="NOT_ANNOTATED_CDS"/>
    <property type="molecule type" value="Genomic_DNA"/>
</dbReference>
<dbReference type="AlphaFoldDB" id="A0A8M1P827"/>
<dbReference type="ZFIN" id="ZDB-GENE-090313-404">
    <property type="gene designation" value="si:dkeyp-80c12.8"/>
</dbReference>
<accession>A0A8M1P827</accession>
<proteinExistence type="predicted"/>
<name>A0A8M1P827_DANRE</name>
<feature type="chain" id="PRO_5035035611" evidence="1 4">
    <location>
        <begin position="19"/>
        <end position="99"/>
    </location>
</feature>
<dbReference type="RefSeq" id="XP_073806216.1">
    <property type="nucleotide sequence ID" value="XM_073950115.1"/>
</dbReference>
<dbReference type="KEGG" id="dre:107963954"/>
<evidence type="ECO:0000313" key="2">
    <source>
        <dbReference type="Ensembl" id="ENSDARP00000157361"/>
    </source>
</evidence>
<gene>
    <name evidence="2 4 5 6" type="primary">si:dkeyp-80c12.8</name>
</gene>
<organism evidence="3 4">
    <name type="scientific">Danio rerio</name>
    <name type="common">Zebrafish</name>
    <name type="synonym">Brachydanio rerio</name>
    <dbReference type="NCBI Taxonomy" id="7955"/>
    <lineage>
        <taxon>Eukaryota</taxon>
        <taxon>Metazoa</taxon>
        <taxon>Chordata</taxon>
        <taxon>Craniata</taxon>
        <taxon>Vertebrata</taxon>
        <taxon>Euteleostomi</taxon>
        <taxon>Actinopterygii</taxon>
        <taxon>Neopterygii</taxon>
        <taxon>Teleostei</taxon>
        <taxon>Ostariophysi</taxon>
        <taxon>Cypriniformes</taxon>
        <taxon>Danionidae</taxon>
        <taxon>Danioninae</taxon>
        <taxon>Danio</taxon>
    </lineage>
</organism>
<sequence length="99" mass="10895" precursor="true">MKKLCAVCILVIFTHDLARVSYTVMALKCNLCISKGTSLQCTPSVQTCFGSFDVCTHIQLRPQILGSASIRSCMTRSFCLIYTLNEDVNATCCNTDLCN</sequence>
<dbReference type="Gene3D" id="2.10.60.10">
    <property type="entry name" value="CD59"/>
    <property type="match status" value="1"/>
</dbReference>
<accession>A0A2R8QR51</accession>
<feature type="signal peptide" evidence="1 4">
    <location>
        <begin position="1"/>
        <end position="18"/>
    </location>
</feature>
<evidence type="ECO:0000256" key="1">
    <source>
        <dbReference type="SAM" id="SignalP"/>
    </source>
</evidence>
<dbReference type="GeneTree" id="ENSGT01020000231101"/>
<dbReference type="SUPFAM" id="SSF57302">
    <property type="entry name" value="Snake toxin-like"/>
    <property type="match status" value="1"/>
</dbReference>
<protein>
    <submittedName>
        <fullName evidence="2">Si:dkeyp-80c12.8</fullName>
    </submittedName>
    <submittedName>
        <fullName evidence="4">Uncharacterized protein LOC107963954 precursor</fullName>
    </submittedName>
    <submittedName>
        <fullName evidence="5">Uncharacterized protein isoform X1</fullName>
    </submittedName>
</protein>
<dbReference type="AGR" id="ZFIN:ZDB-GENE-090313-404"/>
<dbReference type="GeneID" id="107963954"/>
<evidence type="ECO:0000313" key="3">
    <source>
        <dbReference type="Proteomes" id="UP000000437"/>
    </source>
</evidence>
<evidence type="ECO:0000313" key="4">
    <source>
        <dbReference type="RefSeq" id="NP_001313481.1"/>
    </source>
</evidence>